<organism evidence="1 2">
    <name type="scientific">Idiomarina loihiensis (strain ATCC BAA-735 / DSM 15497 / L2-TR)</name>
    <dbReference type="NCBI Taxonomy" id="283942"/>
    <lineage>
        <taxon>Bacteria</taxon>
        <taxon>Pseudomonadati</taxon>
        <taxon>Pseudomonadota</taxon>
        <taxon>Gammaproteobacteria</taxon>
        <taxon>Alteromonadales</taxon>
        <taxon>Idiomarinaceae</taxon>
        <taxon>Idiomarina</taxon>
    </lineage>
</organism>
<evidence type="ECO:0000313" key="1">
    <source>
        <dbReference type="EMBL" id="AAV83446.1"/>
    </source>
</evidence>
<gene>
    <name evidence="1" type="ordered locus">IL2614</name>
</gene>
<evidence type="ECO:0000313" key="2">
    <source>
        <dbReference type="Proteomes" id="UP000001171"/>
    </source>
</evidence>
<proteinExistence type="predicted"/>
<keyword evidence="2" id="KW-1185">Reference proteome</keyword>
<sequence length="175" mass="19556">MSENDSTNENSRQAFRVYKSQDKNIVGSNIPKELDTHLETPRIVFVRDKHVNSSWQKVLPTAKNDITAKLIGLQHYPENYLSYDIDLLTSLDRSSTVNGSVITAAGQTGSINTPFILHDHDTQYHVAAFVSSEGLCHVLSVWPFDVSDNNGQVHNRKPESVMSKVESLYEALVLA</sequence>
<dbReference type="EMBL" id="AE017340">
    <property type="protein sequence ID" value="AAV83446.1"/>
    <property type="molecule type" value="Genomic_DNA"/>
</dbReference>
<dbReference type="GeneID" id="41337813"/>
<name>Q5QZH7_IDILO</name>
<reference evidence="1 2" key="1">
    <citation type="journal article" date="2004" name="Proc. Natl. Acad. Sci. U.S.A.">
        <title>Genome sequence of the deep-sea gamma-proteobacterium Idiomarina loihiensis reveals amino acid fermentation as a source of carbon and energy.</title>
        <authorList>
            <person name="Hou S."/>
            <person name="Saw J.H."/>
            <person name="Lee K.S."/>
            <person name="Freitas T.A."/>
            <person name="Belisle C."/>
            <person name="Kawarabayasi Y."/>
            <person name="Donachie S.P."/>
            <person name="Pikina A."/>
            <person name="Galperin M.Y."/>
            <person name="Koonin E.V."/>
            <person name="Makarova K.S."/>
            <person name="Omelchenko M.V."/>
            <person name="Sorokin A."/>
            <person name="Wolf Y.I."/>
            <person name="Li Q.X."/>
            <person name="Keum Y.S."/>
            <person name="Campbell S."/>
            <person name="Denery J."/>
            <person name="Aizawa S."/>
            <person name="Shibata S."/>
            <person name="Malahoff A."/>
            <person name="Alam M."/>
        </authorList>
    </citation>
    <scope>NUCLEOTIDE SEQUENCE [LARGE SCALE GENOMIC DNA]</scope>
    <source>
        <strain evidence="2">ATCC BAA-735 / DSM 15497 / L2-TR</strain>
    </source>
</reference>
<dbReference type="RefSeq" id="WP_011235837.1">
    <property type="nucleotide sequence ID" value="NC_006512.1"/>
</dbReference>
<dbReference type="KEGG" id="ilo:IL2614"/>
<dbReference type="HOGENOM" id="CLU_1530525_0_0_6"/>
<protein>
    <submittedName>
        <fullName evidence="1">Uncharacterized protein</fullName>
    </submittedName>
</protein>
<dbReference type="Proteomes" id="UP000001171">
    <property type="component" value="Chromosome"/>
</dbReference>
<accession>Q5QZH7</accession>
<dbReference type="AlphaFoldDB" id="Q5QZH7"/>